<evidence type="ECO:0000313" key="3">
    <source>
        <dbReference type="Proteomes" id="UP000827092"/>
    </source>
</evidence>
<evidence type="ECO:0000256" key="1">
    <source>
        <dbReference type="SAM" id="Phobius"/>
    </source>
</evidence>
<keyword evidence="3" id="KW-1185">Reference proteome</keyword>
<keyword evidence="1" id="KW-0472">Membrane</keyword>
<feature type="transmembrane region" description="Helical" evidence="1">
    <location>
        <begin position="31"/>
        <end position="55"/>
    </location>
</feature>
<name>A0AAV6V1B7_9ARAC</name>
<protein>
    <submittedName>
        <fullName evidence="2">Uncharacterized protein</fullName>
    </submittedName>
</protein>
<organism evidence="2 3">
    <name type="scientific">Oedothorax gibbosus</name>
    <dbReference type="NCBI Taxonomy" id="931172"/>
    <lineage>
        <taxon>Eukaryota</taxon>
        <taxon>Metazoa</taxon>
        <taxon>Ecdysozoa</taxon>
        <taxon>Arthropoda</taxon>
        <taxon>Chelicerata</taxon>
        <taxon>Arachnida</taxon>
        <taxon>Araneae</taxon>
        <taxon>Araneomorphae</taxon>
        <taxon>Entelegynae</taxon>
        <taxon>Araneoidea</taxon>
        <taxon>Linyphiidae</taxon>
        <taxon>Erigoninae</taxon>
        <taxon>Oedothorax</taxon>
    </lineage>
</organism>
<evidence type="ECO:0000313" key="2">
    <source>
        <dbReference type="EMBL" id="KAG8190557.1"/>
    </source>
</evidence>
<dbReference type="AlphaFoldDB" id="A0AAV6V1B7"/>
<dbReference type="EMBL" id="JAFNEN010000180">
    <property type="protein sequence ID" value="KAG8190557.1"/>
    <property type="molecule type" value="Genomic_DNA"/>
</dbReference>
<gene>
    <name evidence="2" type="ORF">JTE90_014037</name>
</gene>
<dbReference type="Proteomes" id="UP000827092">
    <property type="component" value="Unassembled WGS sequence"/>
</dbReference>
<keyword evidence="1" id="KW-0812">Transmembrane</keyword>
<accession>A0AAV6V1B7</accession>
<sequence>MDFKGVFQHTNYTTAIPAGNNTLPNSLTLKYVYIIVGIYSVVLTVILIIITIIAFKKLRDCLYPPSYIMSSGYGTIQRDGDCNCTHRQDGELNPVVDDFERSVESEFDNVSLNHETYESLLHRAKDVPPDYEDPPAYDVSV</sequence>
<proteinExistence type="predicted"/>
<keyword evidence="1" id="KW-1133">Transmembrane helix</keyword>
<reference evidence="2 3" key="1">
    <citation type="journal article" date="2022" name="Nat. Ecol. Evol.">
        <title>A masculinizing supergene underlies an exaggerated male reproductive morph in a spider.</title>
        <authorList>
            <person name="Hendrickx F."/>
            <person name="De Corte Z."/>
            <person name="Sonet G."/>
            <person name="Van Belleghem S.M."/>
            <person name="Kostlbacher S."/>
            <person name="Vangestel C."/>
        </authorList>
    </citation>
    <scope>NUCLEOTIDE SEQUENCE [LARGE SCALE GENOMIC DNA]</scope>
    <source>
        <strain evidence="2">W744_W776</strain>
    </source>
</reference>
<comment type="caution">
    <text evidence="2">The sequence shown here is derived from an EMBL/GenBank/DDBJ whole genome shotgun (WGS) entry which is preliminary data.</text>
</comment>